<proteinExistence type="predicted"/>
<name>A0A1B2DC44_9BACL</name>
<feature type="binding site" evidence="2">
    <location>
        <position position="93"/>
    </location>
    <ligand>
        <name>substrate</name>
    </ligand>
</feature>
<feature type="domain" description="Acetyl xylan esterase" evidence="3">
    <location>
        <begin position="1"/>
        <end position="317"/>
    </location>
</feature>
<dbReference type="GO" id="GO:0052689">
    <property type="term" value="F:carboxylic ester hydrolase activity"/>
    <property type="evidence" value="ECO:0007669"/>
    <property type="project" value="TreeGrafter"/>
</dbReference>
<dbReference type="AlphaFoldDB" id="A0A1B2DC44"/>
<feature type="active site" description="Charge relay system" evidence="1">
    <location>
        <position position="274"/>
    </location>
</feature>
<dbReference type="SUPFAM" id="SSF53474">
    <property type="entry name" value="alpha/beta-Hydrolases"/>
    <property type="match status" value="1"/>
</dbReference>
<dbReference type="Gene3D" id="3.40.50.1820">
    <property type="entry name" value="alpha/beta hydrolase"/>
    <property type="match status" value="1"/>
</dbReference>
<evidence type="ECO:0000256" key="1">
    <source>
        <dbReference type="PIRSR" id="PIRSR639069-1"/>
    </source>
</evidence>
<accession>A0A1B2DC44</accession>
<dbReference type="EMBL" id="CP016808">
    <property type="protein sequence ID" value="ANY65277.1"/>
    <property type="molecule type" value="Genomic_DNA"/>
</dbReference>
<dbReference type="PANTHER" id="PTHR40111">
    <property type="entry name" value="CEPHALOSPORIN-C DEACETYLASE"/>
    <property type="match status" value="1"/>
</dbReference>
<feature type="active site" description="Nucleophile" evidence="1">
    <location>
        <position position="184"/>
    </location>
</feature>
<dbReference type="RefSeq" id="WP_099516683.1">
    <property type="nucleotide sequence ID" value="NZ_CP016808.1"/>
</dbReference>
<dbReference type="GO" id="GO:0005976">
    <property type="term" value="P:polysaccharide metabolic process"/>
    <property type="evidence" value="ECO:0007669"/>
    <property type="project" value="TreeGrafter"/>
</dbReference>
<sequence>MPLLDMPVHELHKYQGRSPKPADFEAYWDRALAELNATDANVEMVPNAFQPASAECFDLYFTGVRGARIHAKYLRPRQGAQQPHPAVVMFHGYSGSSGDWADKLSFVSLGYSVLAMDVRGQGGYSEDTGGVKGTTHNGHIVRGLDGEADNMLFRHIFLDTAQLARIAMDLPEVDANEVYATGWSQGGALTIACAALEPRVKKLAPVYPFLSDYRRVYEMDLAIDAYAELRTYFRHFDPQHKREEEIFTKLGYIDIQFLAERIRGEVLLGVGLSDSICPPSAQFAVYNKIQSPKRVEIYPDFGHEGLPGLHDQIMNFFVPGSTNE</sequence>
<protein>
    <submittedName>
        <fullName evidence="4">Acetylesterase</fullName>
    </submittedName>
</protein>
<dbReference type="PANTHER" id="PTHR40111:SF1">
    <property type="entry name" value="CEPHALOSPORIN-C DEACETYLASE"/>
    <property type="match status" value="1"/>
</dbReference>
<evidence type="ECO:0000256" key="2">
    <source>
        <dbReference type="PIRSR" id="PIRSR639069-2"/>
    </source>
</evidence>
<organism evidence="4">
    <name type="scientific">Paenibacillus sp. BIHB 4019</name>
    <dbReference type="NCBI Taxonomy" id="1870819"/>
    <lineage>
        <taxon>Bacteria</taxon>
        <taxon>Bacillati</taxon>
        <taxon>Bacillota</taxon>
        <taxon>Bacilli</taxon>
        <taxon>Bacillales</taxon>
        <taxon>Paenibacillaceae</taxon>
        <taxon>Paenibacillus</taxon>
    </lineage>
</organism>
<feature type="active site" description="Charge relay system" evidence="1">
    <location>
        <position position="303"/>
    </location>
</feature>
<evidence type="ECO:0000313" key="4">
    <source>
        <dbReference type="EMBL" id="ANY65277.1"/>
    </source>
</evidence>
<dbReference type="InterPro" id="IPR029058">
    <property type="entry name" value="AB_hydrolase_fold"/>
</dbReference>
<dbReference type="Pfam" id="PF05448">
    <property type="entry name" value="AXE1"/>
    <property type="match status" value="1"/>
</dbReference>
<dbReference type="InterPro" id="IPR039069">
    <property type="entry name" value="CE7"/>
</dbReference>
<gene>
    <name evidence="4" type="ORF">BBD42_01375</name>
</gene>
<evidence type="ECO:0000259" key="3">
    <source>
        <dbReference type="Pfam" id="PF05448"/>
    </source>
</evidence>
<dbReference type="InterPro" id="IPR008391">
    <property type="entry name" value="AXE1_dom"/>
</dbReference>
<reference evidence="4" key="1">
    <citation type="submission" date="2016-08" db="EMBL/GenBank/DDBJ databases">
        <title>Complete Genome Seqeunce of Paenibacillus sp. BIHB 4019 from tea rhizoplane.</title>
        <authorList>
            <person name="Thakur R."/>
            <person name="Swarnkar M.K."/>
            <person name="Gulati A."/>
        </authorList>
    </citation>
    <scope>NUCLEOTIDE SEQUENCE [LARGE SCALE GENOMIC DNA]</scope>
    <source>
        <strain evidence="4">BIHB4019</strain>
    </source>
</reference>